<dbReference type="AlphaFoldDB" id="A0A3A8PGM9"/>
<comment type="caution">
    <text evidence="2">The sequence shown here is derived from an EMBL/GenBank/DDBJ whole genome shotgun (WGS) entry which is preliminary data.</text>
</comment>
<organism evidence="2 3">
    <name type="scientific">Corallococcus aberystwythensis</name>
    <dbReference type="NCBI Taxonomy" id="2316722"/>
    <lineage>
        <taxon>Bacteria</taxon>
        <taxon>Pseudomonadati</taxon>
        <taxon>Myxococcota</taxon>
        <taxon>Myxococcia</taxon>
        <taxon>Myxococcales</taxon>
        <taxon>Cystobacterineae</taxon>
        <taxon>Myxococcaceae</taxon>
        <taxon>Corallococcus</taxon>
    </lineage>
</organism>
<evidence type="ECO:0000313" key="2">
    <source>
        <dbReference type="EMBL" id="RKH50904.1"/>
    </source>
</evidence>
<feature type="compositionally biased region" description="Polar residues" evidence="1">
    <location>
        <begin position="34"/>
        <end position="46"/>
    </location>
</feature>
<name>A0A3A8PGM9_9BACT</name>
<dbReference type="EMBL" id="RAWK01000498">
    <property type="protein sequence ID" value="RKH50904.1"/>
    <property type="molecule type" value="Genomic_DNA"/>
</dbReference>
<reference evidence="3" key="1">
    <citation type="submission" date="2018-09" db="EMBL/GenBank/DDBJ databases">
        <authorList>
            <person name="Livingstone P.G."/>
            <person name="Whitworth D.E."/>
        </authorList>
    </citation>
    <scope>NUCLEOTIDE SEQUENCE [LARGE SCALE GENOMIC DNA]</scope>
    <source>
        <strain evidence="3">AB050A</strain>
    </source>
</reference>
<proteinExistence type="predicted"/>
<sequence>AGRGSGAGDCASAIPEVTSPPTTTSIPRVRMRLTNPSGPSRLQGSSVGARGRGVNAMPHRPGVRLFSRRFQSWGARRALASRRRADRLRAMFTTMKVKPSA</sequence>
<accession>A0A3A8PGM9</accession>
<feature type="region of interest" description="Disordered" evidence="1">
    <location>
        <begin position="1"/>
        <end position="60"/>
    </location>
</feature>
<gene>
    <name evidence="2" type="ORF">D7W81_40845</name>
</gene>
<protein>
    <submittedName>
        <fullName evidence="2">Uncharacterized protein</fullName>
    </submittedName>
</protein>
<dbReference type="Proteomes" id="UP000267003">
    <property type="component" value="Unassembled WGS sequence"/>
</dbReference>
<feature type="non-terminal residue" evidence="2">
    <location>
        <position position="1"/>
    </location>
</feature>
<keyword evidence="3" id="KW-1185">Reference proteome</keyword>
<evidence type="ECO:0000256" key="1">
    <source>
        <dbReference type="SAM" id="MobiDB-lite"/>
    </source>
</evidence>
<evidence type="ECO:0000313" key="3">
    <source>
        <dbReference type="Proteomes" id="UP000267003"/>
    </source>
</evidence>